<dbReference type="PANTHER" id="PTHR39428:SF3">
    <property type="entry name" value="DEAZAFLAVIN-DEPENDENT NITROREDUCTASE"/>
    <property type="match status" value="1"/>
</dbReference>
<proteinExistence type="inferred from homology"/>
<dbReference type="Gene3D" id="2.30.110.10">
    <property type="entry name" value="Electron Transport, Fmn-binding Protein, Chain A"/>
    <property type="match status" value="1"/>
</dbReference>
<dbReference type="EMBL" id="UINC01065604">
    <property type="protein sequence ID" value="SVB95444.1"/>
    <property type="molecule type" value="Genomic_DNA"/>
</dbReference>
<comment type="similarity">
    <text evidence="1">Belongs to the F420H(2)-dependent quinone reductase family.</text>
</comment>
<dbReference type="PANTHER" id="PTHR39428">
    <property type="entry name" value="F420H(2)-DEPENDENT QUINONE REDUCTASE RV1261C"/>
    <property type="match status" value="1"/>
</dbReference>
<evidence type="ECO:0008006" key="4">
    <source>
        <dbReference type="Google" id="ProtNLM"/>
    </source>
</evidence>
<dbReference type="InterPro" id="IPR012349">
    <property type="entry name" value="Split_barrel_FMN-bd"/>
</dbReference>
<dbReference type="GO" id="GO:0070967">
    <property type="term" value="F:coenzyme F420 binding"/>
    <property type="evidence" value="ECO:0007669"/>
    <property type="project" value="TreeGrafter"/>
</dbReference>
<accession>A0A382I6V1</accession>
<dbReference type="GO" id="GO:0005886">
    <property type="term" value="C:plasma membrane"/>
    <property type="evidence" value="ECO:0007669"/>
    <property type="project" value="TreeGrafter"/>
</dbReference>
<dbReference type="AlphaFoldDB" id="A0A382I6V1"/>
<organism evidence="3">
    <name type="scientific">marine metagenome</name>
    <dbReference type="NCBI Taxonomy" id="408172"/>
    <lineage>
        <taxon>unclassified sequences</taxon>
        <taxon>metagenomes</taxon>
        <taxon>ecological metagenomes</taxon>
    </lineage>
</organism>
<comment type="catalytic activity">
    <reaction evidence="2">
        <text>oxidized coenzyme F420-(gamma-L-Glu)(n) + a quinol + H(+) = reduced coenzyme F420-(gamma-L-Glu)(n) + a quinone</text>
        <dbReference type="Rhea" id="RHEA:39663"/>
        <dbReference type="Rhea" id="RHEA-COMP:12939"/>
        <dbReference type="Rhea" id="RHEA-COMP:14378"/>
        <dbReference type="ChEBI" id="CHEBI:15378"/>
        <dbReference type="ChEBI" id="CHEBI:24646"/>
        <dbReference type="ChEBI" id="CHEBI:132124"/>
        <dbReference type="ChEBI" id="CHEBI:133980"/>
        <dbReference type="ChEBI" id="CHEBI:139511"/>
    </reaction>
</comment>
<dbReference type="GO" id="GO:0016491">
    <property type="term" value="F:oxidoreductase activity"/>
    <property type="evidence" value="ECO:0007669"/>
    <property type="project" value="InterPro"/>
</dbReference>
<dbReference type="NCBIfam" id="TIGR00026">
    <property type="entry name" value="hi_GC_TIGR00026"/>
    <property type="match status" value="1"/>
</dbReference>
<evidence type="ECO:0000256" key="2">
    <source>
        <dbReference type="ARBA" id="ARBA00049106"/>
    </source>
</evidence>
<evidence type="ECO:0000256" key="1">
    <source>
        <dbReference type="ARBA" id="ARBA00008710"/>
    </source>
</evidence>
<protein>
    <recommendedName>
        <fullName evidence="4">Nitroreductase</fullName>
    </recommendedName>
</protein>
<dbReference type="Pfam" id="PF04075">
    <property type="entry name" value="F420H2_quin_red"/>
    <property type="match status" value="1"/>
</dbReference>
<dbReference type="InterPro" id="IPR004378">
    <property type="entry name" value="F420H2_quin_Rdtase"/>
</dbReference>
<gene>
    <name evidence="3" type="ORF">METZ01_LOCUS248298</name>
</gene>
<sequence length="146" mass="16337">MSDYVPSKSSWVAEQVELYESSLGAKGTTLKDTGLPVIIVTHRGRKTGAVRKTPLMKVMDGDSYILVASMGGAPKHPGWYHNLKEQPDVEIRDKAEVHSMRVREVVDSPEKQRLWAIAIAAYPPYRAYQNKTDRVIPVFIAEDNPS</sequence>
<reference evidence="3" key="1">
    <citation type="submission" date="2018-05" db="EMBL/GenBank/DDBJ databases">
        <authorList>
            <person name="Lanie J.A."/>
            <person name="Ng W.-L."/>
            <person name="Kazmierczak K.M."/>
            <person name="Andrzejewski T.M."/>
            <person name="Davidsen T.M."/>
            <person name="Wayne K.J."/>
            <person name="Tettelin H."/>
            <person name="Glass J.I."/>
            <person name="Rusch D."/>
            <person name="Podicherti R."/>
            <person name="Tsui H.-C.T."/>
            <person name="Winkler M.E."/>
        </authorList>
    </citation>
    <scope>NUCLEOTIDE SEQUENCE</scope>
</reference>
<name>A0A382I6V1_9ZZZZ</name>
<evidence type="ECO:0000313" key="3">
    <source>
        <dbReference type="EMBL" id="SVB95444.1"/>
    </source>
</evidence>